<evidence type="ECO:0000313" key="3">
    <source>
        <dbReference type="Proteomes" id="UP001195769"/>
    </source>
</evidence>
<reference evidence="2" key="1">
    <citation type="journal article" date="2020" name="New Phytol.">
        <title>Comparative genomics reveals dynamic genome evolution in host specialist ectomycorrhizal fungi.</title>
        <authorList>
            <person name="Lofgren L.A."/>
            <person name="Nguyen N.H."/>
            <person name="Vilgalys R."/>
            <person name="Ruytinx J."/>
            <person name="Liao H.L."/>
            <person name="Branco S."/>
            <person name="Kuo A."/>
            <person name="LaButti K."/>
            <person name="Lipzen A."/>
            <person name="Andreopoulos W."/>
            <person name="Pangilinan J."/>
            <person name="Riley R."/>
            <person name="Hundley H."/>
            <person name="Na H."/>
            <person name="Barry K."/>
            <person name="Grigoriev I.V."/>
            <person name="Stajich J.E."/>
            <person name="Kennedy P.G."/>
        </authorList>
    </citation>
    <scope>NUCLEOTIDE SEQUENCE</scope>
    <source>
        <strain evidence="2">FC203</strain>
    </source>
</reference>
<accession>A0AAD4ENL2</accession>
<evidence type="ECO:0000256" key="1">
    <source>
        <dbReference type="SAM" id="MobiDB-lite"/>
    </source>
</evidence>
<dbReference type="EMBL" id="JABBWK010000002">
    <property type="protein sequence ID" value="KAG1908104.1"/>
    <property type="molecule type" value="Genomic_DNA"/>
</dbReference>
<sequence length="118" mass="13747">MTLRELAYTTFRLNLENEVLGHQELGVREVADKSAASYSYQDQRHPTTRERFGFPNIGVRHPEFQQLLIDTAQKHSVEIKWGHQAIEFEQAKMRWKSRSRMVPRGNARVNQSPSQCHG</sequence>
<dbReference type="AlphaFoldDB" id="A0AAD4ENL2"/>
<gene>
    <name evidence="2" type="ORF">F5891DRAFT_1169195</name>
</gene>
<evidence type="ECO:0000313" key="2">
    <source>
        <dbReference type="EMBL" id="KAG1908104.1"/>
    </source>
</evidence>
<proteinExistence type="predicted"/>
<organism evidence="2 3">
    <name type="scientific">Suillus fuscotomentosus</name>
    <dbReference type="NCBI Taxonomy" id="1912939"/>
    <lineage>
        <taxon>Eukaryota</taxon>
        <taxon>Fungi</taxon>
        <taxon>Dikarya</taxon>
        <taxon>Basidiomycota</taxon>
        <taxon>Agaricomycotina</taxon>
        <taxon>Agaricomycetes</taxon>
        <taxon>Agaricomycetidae</taxon>
        <taxon>Boletales</taxon>
        <taxon>Suillineae</taxon>
        <taxon>Suillaceae</taxon>
        <taxon>Suillus</taxon>
    </lineage>
</organism>
<comment type="caution">
    <text evidence="2">The sequence shown here is derived from an EMBL/GenBank/DDBJ whole genome shotgun (WGS) entry which is preliminary data.</text>
</comment>
<dbReference type="GeneID" id="64659780"/>
<keyword evidence="3" id="KW-1185">Reference proteome</keyword>
<protein>
    <submittedName>
        <fullName evidence="2">Uncharacterized protein</fullName>
    </submittedName>
</protein>
<feature type="compositionally biased region" description="Polar residues" evidence="1">
    <location>
        <begin position="108"/>
        <end position="118"/>
    </location>
</feature>
<dbReference type="Proteomes" id="UP001195769">
    <property type="component" value="Unassembled WGS sequence"/>
</dbReference>
<name>A0AAD4ENL2_9AGAM</name>
<feature type="region of interest" description="Disordered" evidence="1">
    <location>
        <begin position="99"/>
        <end position="118"/>
    </location>
</feature>
<dbReference type="RefSeq" id="XP_041233679.1">
    <property type="nucleotide sequence ID" value="XM_041365482.1"/>
</dbReference>